<evidence type="ECO:0000313" key="3">
    <source>
        <dbReference type="EMBL" id="MBH5143356.1"/>
    </source>
</evidence>
<dbReference type="KEGG" id="reb:XU06_00940"/>
<proteinExistence type="predicted"/>
<dbReference type="SUPFAM" id="SSF50475">
    <property type="entry name" value="FMN-binding split barrel"/>
    <property type="match status" value="1"/>
</dbReference>
<evidence type="ECO:0000313" key="5">
    <source>
        <dbReference type="Proteomes" id="UP000627573"/>
    </source>
</evidence>
<keyword evidence="5" id="KW-1185">Reference proteome</keyword>
<gene>
    <name evidence="2" type="ORF">BS297_13045</name>
    <name evidence="3" type="ORF">I3517_12065</name>
</gene>
<feature type="domain" description="DUF2470" evidence="1">
    <location>
        <begin position="168"/>
        <end position="237"/>
    </location>
</feature>
<dbReference type="Proteomes" id="UP000627573">
    <property type="component" value="Unassembled WGS sequence"/>
</dbReference>
<comment type="caution">
    <text evidence="2">The sequence shown here is derived from an EMBL/GenBank/DDBJ whole genome shotgun (WGS) entry which is preliminary data.</text>
</comment>
<accession>A0A0E4A2S0</accession>
<dbReference type="Pfam" id="PF10615">
    <property type="entry name" value="DUF2470"/>
    <property type="match status" value="1"/>
</dbReference>
<dbReference type="InterPro" id="IPR019595">
    <property type="entry name" value="DUF2470"/>
</dbReference>
<dbReference type="EMBL" id="JAECSB010000035">
    <property type="protein sequence ID" value="MBH5143356.1"/>
    <property type="molecule type" value="Genomic_DNA"/>
</dbReference>
<dbReference type="Gene3D" id="3.20.180.10">
    <property type="entry name" value="PNP-oxidase-like"/>
    <property type="match status" value="1"/>
</dbReference>
<evidence type="ECO:0000259" key="1">
    <source>
        <dbReference type="Pfam" id="PF10615"/>
    </source>
</evidence>
<dbReference type="Proteomes" id="UP000325576">
    <property type="component" value="Unassembled WGS sequence"/>
</dbReference>
<dbReference type="AlphaFoldDB" id="A0A0E4A2S0"/>
<evidence type="ECO:0000313" key="4">
    <source>
        <dbReference type="Proteomes" id="UP000325576"/>
    </source>
</evidence>
<reference evidence="3 5" key="2">
    <citation type="submission" date="2020-12" db="EMBL/GenBank/DDBJ databases">
        <title>Draft genome sequence of furan degrading bacterial strain FUR100.</title>
        <authorList>
            <person name="Woiski C."/>
        </authorList>
    </citation>
    <scope>NUCLEOTIDE SEQUENCE [LARGE SCALE GENOMIC DNA]</scope>
    <source>
        <strain evidence="3 5">FUR100</strain>
    </source>
</reference>
<dbReference type="RefSeq" id="WP_019746383.1">
    <property type="nucleotide sequence ID" value="NZ_CP011295.1"/>
</dbReference>
<organism evidence="2 4">
    <name type="scientific">Rhodococcus erythropolis</name>
    <name type="common">Arthrobacter picolinophilus</name>
    <dbReference type="NCBI Taxonomy" id="1833"/>
    <lineage>
        <taxon>Bacteria</taxon>
        <taxon>Bacillati</taxon>
        <taxon>Actinomycetota</taxon>
        <taxon>Actinomycetes</taxon>
        <taxon>Mycobacteriales</taxon>
        <taxon>Nocardiaceae</taxon>
        <taxon>Rhodococcus</taxon>
        <taxon>Rhodococcus erythropolis group</taxon>
    </lineage>
</organism>
<dbReference type="GeneID" id="57483927"/>
<reference evidence="2 4" key="1">
    <citation type="journal article" date="2017" name="Poromechanics V (2013)">
        <title>Genomic Characterization of the Arsenic-Tolerant Actinobacterium, &lt;i&gt;Rhodococcus erythropolis&lt;/i&gt; S43.</title>
        <authorList>
            <person name="Retamal-Morales G."/>
            <person name="Mehnert M."/>
            <person name="Schwabe R."/>
            <person name="Tischler D."/>
            <person name="Schloemann M."/>
            <person name="Levican G.J."/>
        </authorList>
    </citation>
    <scope>NUCLEOTIDE SEQUENCE [LARGE SCALE GENOMIC DNA]</scope>
    <source>
        <strain evidence="2 4">S43</strain>
    </source>
</reference>
<evidence type="ECO:0000313" key="2">
    <source>
        <dbReference type="EMBL" id="KAB2584923.1"/>
    </source>
</evidence>
<dbReference type="InterPro" id="IPR037119">
    <property type="entry name" value="Haem_oxidase_HugZ-like_sf"/>
</dbReference>
<dbReference type="OMA" id="CPFVNGL"/>
<dbReference type="EMBL" id="MRBO01000390">
    <property type="protein sequence ID" value="KAB2584923.1"/>
    <property type="molecule type" value="Genomic_DNA"/>
</dbReference>
<sequence length="259" mass="27755">MATKTSTGPSTAERVRSACVRAQDAVLAIEGSDPTVTSVHHLRSNGDVVVAVPHASAAAALAWNSGGGGLPAVLEITDHAPLRLREPVRSLVWLRGSLHAVPDYEARVLADDVASEHPHPGLLDIGHTSVLLRLSLASAVVADSTGAEPVAVDELLNASPDPFWEMETAWLQHLDEDHRDLVDLLVRKLPPYMRTGRVRPLGIDRYGLRLRVEDHTGDRDVWMPFANPVDDAPALSRAIRMLVGCPFLNGLRSGGAANG</sequence>
<protein>
    <submittedName>
        <fullName evidence="2">DUF2470 domain-containing protein</fullName>
    </submittedName>
</protein>
<name>A0A0E4A2S0_RHOER</name>